<dbReference type="STRING" id="742725.HMPREF9450_01475"/>
<protein>
    <submittedName>
        <fullName evidence="2">Uncharacterized protein</fullName>
    </submittedName>
</protein>
<dbReference type="RefSeq" id="WP_009134281.1">
    <property type="nucleotide sequence ID" value="NZ_CP102250.1"/>
</dbReference>
<evidence type="ECO:0000256" key="1">
    <source>
        <dbReference type="SAM" id="SignalP"/>
    </source>
</evidence>
<name>G5HA10_9BACT</name>
<organism evidence="2 3">
    <name type="scientific">Alistipes indistinctus YIT 12060</name>
    <dbReference type="NCBI Taxonomy" id="742725"/>
    <lineage>
        <taxon>Bacteria</taxon>
        <taxon>Pseudomonadati</taxon>
        <taxon>Bacteroidota</taxon>
        <taxon>Bacteroidia</taxon>
        <taxon>Bacteroidales</taxon>
        <taxon>Rikenellaceae</taxon>
        <taxon>Alistipes</taxon>
    </lineage>
</organism>
<evidence type="ECO:0000313" key="3">
    <source>
        <dbReference type="Proteomes" id="UP000006008"/>
    </source>
</evidence>
<gene>
    <name evidence="2" type="ORF">HMPREF9450_01475</name>
</gene>
<comment type="caution">
    <text evidence="2">The sequence shown here is derived from an EMBL/GenBank/DDBJ whole genome shotgun (WGS) entry which is preliminary data.</text>
</comment>
<keyword evidence="1" id="KW-0732">Signal</keyword>
<reference evidence="2 3" key="1">
    <citation type="submission" date="2011-08" db="EMBL/GenBank/DDBJ databases">
        <title>The Genome Sequence of Alistipes indistinctus YIT 12060.</title>
        <authorList>
            <consortium name="The Broad Institute Genome Sequencing Platform"/>
            <person name="Earl A."/>
            <person name="Ward D."/>
            <person name="Feldgarden M."/>
            <person name="Gevers D."/>
            <person name="Morotomi M."/>
            <person name="Young S.K."/>
            <person name="Zeng Q."/>
            <person name="Gargeya S."/>
            <person name="Fitzgerald M."/>
            <person name="Haas B."/>
            <person name="Abouelleil A."/>
            <person name="Alvarado L."/>
            <person name="Arachchi H.M."/>
            <person name="Berlin A."/>
            <person name="Brown A."/>
            <person name="Chapman S.B."/>
            <person name="Chen Z."/>
            <person name="Dunbar C."/>
            <person name="Freedman E."/>
            <person name="Gearin G."/>
            <person name="Gellesch M."/>
            <person name="Goldberg J."/>
            <person name="Griggs A."/>
            <person name="Gujja S."/>
            <person name="Heiman D."/>
            <person name="Howarth C."/>
            <person name="Larson L."/>
            <person name="Lui A."/>
            <person name="MacDonald P.J.P."/>
            <person name="Montmayeur A."/>
            <person name="Murphy C."/>
            <person name="Neiman D."/>
            <person name="Pearson M."/>
            <person name="Priest M."/>
            <person name="Roberts A."/>
            <person name="Saif S."/>
            <person name="Shea T."/>
            <person name="Shenoy N."/>
            <person name="Sisk P."/>
            <person name="Stolte C."/>
            <person name="Sykes S."/>
            <person name="Wortman J."/>
            <person name="Nusbaum C."/>
            <person name="Birren B."/>
        </authorList>
    </citation>
    <scope>NUCLEOTIDE SEQUENCE [LARGE SCALE GENOMIC DNA]</scope>
    <source>
        <strain evidence="2 3">YIT 12060</strain>
    </source>
</reference>
<accession>G5HA10</accession>
<dbReference type="PROSITE" id="PS51257">
    <property type="entry name" value="PROKAR_LIPOPROTEIN"/>
    <property type="match status" value="1"/>
</dbReference>
<dbReference type="PATRIC" id="fig|742725.3.peg.1562"/>
<proteinExistence type="predicted"/>
<dbReference type="AlphaFoldDB" id="G5HA10"/>
<evidence type="ECO:0000313" key="2">
    <source>
        <dbReference type="EMBL" id="EHB91426.1"/>
    </source>
</evidence>
<dbReference type="EMBL" id="ADLD01000013">
    <property type="protein sequence ID" value="EHB91426.1"/>
    <property type="molecule type" value="Genomic_DNA"/>
</dbReference>
<feature type="signal peptide" evidence="1">
    <location>
        <begin position="1"/>
        <end position="21"/>
    </location>
</feature>
<dbReference type="HOGENOM" id="CLU_1987926_0_0_10"/>
<dbReference type="Proteomes" id="UP000006008">
    <property type="component" value="Unassembled WGS sequence"/>
</dbReference>
<keyword evidence="3" id="KW-1185">Reference proteome</keyword>
<sequence>MKIKSFLATLLVAISSIVAFSSCNNDKEETEYYFFKLTAAITDPGDMSQSEIDLVDQALDLLETTYNGNVFNQAMTVETAKSVLDKMADELKSKSGTSGQPVTVTLRLTSSSTGDLVETVTILPR</sequence>
<dbReference type="GeneID" id="92815491"/>
<feature type="chain" id="PRO_5003477967" evidence="1">
    <location>
        <begin position="22"/>
        <end position="125"/>
    </location>
</feature>